<keyword evidence="5" id="KW-1185">Reference proteome</keyword>
<keyword evidence="1" id="KW-0547">Nucleotide-binding</keyword>
<dbReference type="Proteomes" id="UP000229498">
    <property type="component" value="Unassembled WGS sequence"/>
</dbReference>
<proteinExistence type="predicted"/>
<dbReference type="SUPFAM" id="SSF52540">
    <property type="entry name" value="P-loop containing nucleoside triphosphate hydrolases"/>
    <property type="match status" value="1"/>
</dbReference>
<dbReference type="OrthoDB" id="9778554at2"/>
<dbReference type="InterPro" id="IPR027417">
    <property type="entry name" value="P-loop_NTPase"/>
</dbReference>
<name>A0A2M9FYB1_9PROT</name>
<evidence type="ECO:0000256" key="2">
    <source>
        <dbReference type="ARBA" id="ARBA00023134"/>
    </source>
</evidence>
<accession>A0A2M9FYB1</accession>
<evidence type="ECO:0000313" key="5">
    <source>
        <dbReference type="Proteomes" id="UP000229498"/>
    </source>
</evidence>
<protein>
    <submittedName>
        <fullName evidence="4">GTPase</fullName>
    </submittedName>
</protein>
<dbReference type="AlphaFoldDB" id="A0A2M9FYB1"/>
<evidence type="ECO:0000256" key="1">
    <source>
        <dbReference type="ARBA" id="ARBA00022741"/>
    </source>
</evidence>
<dbReference type="GO" id="GO:0006614">
    <property type="term" value="P:SRP-dependent cotranslational protein targeting to membrane"/>
    <property type="evidence" value="ECO:0007669"/>
    <property type="project" value="InterPro"/>
</dbReference>
<reference evidence="4 5" key="1">
    <citation type="submission" date="2017-11" db="EMBL/GenBank/DDBJ databases">
        <title>Draft genome sequence of Rhizobiales bacterium SY3-13.</title>
        <authorList>
            <person name="Sun C."/>
        </authorList>
    </citation>
    <scope>NUCLEOTIDE SEQUENCE [LARGE SCALE GENOMIC DNA]</scope>
    <source>
        <strain evidence="4 5">SY3-13</strain>
    </source>
</reference>
<dbReference type="RefSeq" id="WP_109795742.1">
    <property type="nucleotide sequence ID" value="NZ_PHIG01000044.1"/>
</dbReference>
<comment type="caution">
    <text evidence="4">The sequence shown here is derived from an EMBL/GenBank/DDBJ whole genome shotgun (WGS) entry which is preliminary data.</text>
</comment>
<keyword evidence="2" id="KW-0342">GTP-binding</keyword>
<dbReference type="EMBL" id="PHIG01000044">
    <property type="protein sequence ID" value="PJK28444.1"/>
    <property type="molecule type" value="Genomic_DNA"/>
</dbReference>
<dbReference type="Gene3D" id="3.40.50.300">
    <property type="entry name" value="P-loop containing nucleotide triphosphate hydrolases"/>
    <property type="match status" value="2"/>
</dbReference>
<dbReference type="GO" id="GO:0005525">
    <property type="term" value="F:GTP binding"/>
    <property type="evidence" value="ECO:0007669"/>
    <property type="project" value="UniProtKB-KW"/>
</dbReference>
<dbReference type="InterPro" id="IPR000897">
    <property type="entry name" value="SRP54_GTPase_dom"/>
</dbReference>
<evidence type="ECO:0000259" key="3">
    <source>
        <dbReference type="SMART" id="SM00962"/>
    </source>
</evidence>
<dbReference type="SMART" id="SM00962">
    <property type="entry name" value="SRP54"/>
    <property type="match status" value="1"/>
</dbReference>
<evidence type="ECO:0000313" key="4">
    <source>
        <dbReference type="EMBL" id="PJK28444.1"/>
    </source>
</evidence>
<dbReference type="Pfam" id="PF00448">
    <property type="entry name" value="SRP54"/>
    <property type="match status" value="1"/>
</dbReference>
<organism evidence="4 5">
    <name type="scientific">Minwuia thermotolerans</name>
    <dbReference type="NCBI Taxonomy" id="2056226"/>
    <lineage>
        <taxon>Bacteria</taxon>
        <taxon>Pseudomonadati</taxon>
        <taxon>Pseudomonadota</taxon>
        <taxon>Alphaproteobacteria</taxon>
        <taxon>Minwuiales</taxon>
        <taxon>Minwuiaceae</taxon>
        <taxon>Minwuia</taxon>
    </lineage>
</organism>
<feature type="domain" description="SRP54-type proteins GTP-binding" evidence="3">
    <location>
        <begin position="120"/>
        <end position="301"/>
    </location>
</feature>
<sequence length="316" mass="33359">MQVRTFIARTVSAALGEVRRELGPEAVILGTRETREGVEVTAAVERPAPAGTPTPDREDAGLTADAEFLIRAIAFHGAPTALNERICRVAAQVDDPDLTVSLTAGMDDCFGFRPAEPGAEPALALVGPPGAGKTVVAAKFALEAALRKQPLKIATTDIERPGGDNRLKALGAIVENPPVRLSPERRLDWRGPRLIDTEGVNPFDAYDMARLTETVRINEAEPILVLPAGGDPYESEDMAAAFRGIGARRMIVTRLDTARRLGGLLAAAGSGLAFCLAGASPVIADGLHTLTPAALARIILSDPDQATDLNNDRKRA</sequence>
<gene>
    <name evidence="4" type="ORF">CVT23_17240</name>
</gene>